<accession>A0ABT2GLC9</accession>
<dbReference type="InterPro" id="IPR027417">
    <property type="entry name" value="P-loop_NTPase"/>
</dbReference>
<dbReference type="InterPro" id="IPR003593">
    <property type="entry name" value="AAA+_ATPase"/>
</dbReference>
<sequence>MSVLRSPTTGPLVRLTAVTAGYGGRPAVELVDLEPPEGRLTVLLGPNGAGKSTLLAVLAGILRPTGGHLERRPAMTTALVVQRSAVSERMPLTVREVVSMGRWRARGAVGLVRAADRRIVDDALDALRIGRLARRSLHELSGGQRQRALVAQALAQRADLVLLDEPASGVDDEAQGLIRAAVDAELDRGATVVQATHDAGWARRAEPHGLVLRMTAPAATRTALDGCEGGVGVGVGVAP</sequence>
<dbReference type="EMBL" id="JANTEZ010000005">
    <property type="protein sequence ID" value="MCS5715744.1"/>
    <property type="molecule type" value="Genomic_DNA"/>
</dbReference>
<proteinExistence type="inferred from homology"/>
<comment type="similarity">
    <text evidence="1">Belongs to the ABC transporter superfamily.</text>
</comment>
<keyword evidence="7" id="KW-1185">Reference proteome</keyword>
<dbReference type="Gene3D" id="3.40.50.300">
    <property type="entry name" value="P-loop containing nucleotide triphosphate hydrolases"/>
    <property type="match status" value="1"/>
</dbReference>
<name>A0ABT2GLC9_9MICO</name>
<evidence type="ECO:0000256" key="2">
    <source>
        <dbReference type="ARBA" id="ARBA00022448"/>
    </source>
</evidence>
<organism evidence="6 7">
    <name type="scientific">Herbiconiux gentiana</name>
    <dbReference type="NCBI Taxonomy" id="2970912"/>
    <lineage>
        <taxon>Bacteria</taxon>
        <taxon>Bacillati</taxon>
        <taxon>Actinomycetota</taxon>
        <taxon>Actinomycetes</taxon>
        <taxon>Micrococcales</taxon>
        <taxon>Microbacteriaceae</taxon>
        <taxon>Herbiconiux</taxon>
    </lineage>
</organism>
<dbReference type="RefSeq" id="WP_259487249.1">
    <property type="nucleotide sequence ID" value="NZ_JANTEZ010000005.1"/>
</dbReference>
<dbReference type="NCBIfam" id="NF040873">
    <property type="entry name" value="AztA"/>
    <property type="match status" value="1"/>
</dbReference>
<dbReference type="Pfam" id="PF00005">
    <property type="entry name" value="ABC_tran"/>
    <property type="match status" value="1"/>
</dbReference>
<gene>
    <name evidence="6" type="primary">aztA</name>
    <name evidence="6" type="ORF">NVV95_14430</name>
</gene>
<evidence type="ECO:0000256" key="1">
    <source>
        <dbReference type="ARBA" id="ARBA00005417"/>
    </source>
</evidence>
<keyword evidence="3" id="KW-0547">Nucleotide-binding</keyword>
<evidence type="ECO:0000256" key="3">
    <source>
        <dbReference type="ARBA" id="ARBA00022741"/>
    </source>
</evidence>
<dbReference type="InterPro" id="IPR003439">
    <property type="entry name" value="ABC_transporter-like_ATP-bd"/>
</dbReference>
<dbReference type="PROSITE" id="PS50893">
    <property type="entry name" value="ABC_TRANSPORTER_2"/>
    <property type="match status" value="1"/>
</dbReference>
<comment type="caution">
    <text evidence="6">The sequence shown here is derived from an EMBL/GenBank/DDBJ whole genome shotgun (WGS) entry which is preliminary data.</text>
</comment>
<reference evidence="6" key="1">
    <citation type="submission" date="2022-08" db="EMBL/GenBank/DDBJ databases">
        <authorList>
            <person name="Deng Y."/>
            <person name="Han X.-F."/>
            <person name="Zhang Y.-Q."/>
        </authorList>
    </citation>
    <scope>NUCLEOTIDE SEQUENCE</scope>
    <source>
        <strain evidence="6">CPCC 205716</strain>
    </source>
</reference>
<dbReference type="InterPro" id="IPR047748">
    <property type="entry name" value="AztA-like"/>
</dbReference>
<dbReference type="PROSITE" id="PS00211">
    <property type="entry name" value="ABC_TRANSPORTER_1"/>
    <property type="match status" value="1"/>
</dbReference>
<dbReference type="SUPFAM" id="SSF52540">
    <property type="entry name" value="P-loop containing nucleoside triphosphate hydrolases"/>
    <property type="match status" value="1"/>
</dbReference>
<evidence type="ECO:0000313" key="6">
    <source>
        <dbReference type="EMBL" id="MCS5715744.1"/>
    </source>
</evidence>
<dbReference type="SMART" id="SM00382">
    <property type="entry name" value="AAA"/>
    <property type="match status" value="1"/>
</dbReference>
<feature type="domain" description="ABC transporter" evidence="5">
    <location>
        <begin position="13"/>
        <end position="239"/>
    </location>
</feature>
<protein>
    <submittedName>
        <fullName evidence="6">Zinc ABC transporter ATP-binding protein AztA</fullName>
    </submittedName>
</protein>
<dbReference type="InterPro" id="IPR050153">
    <property type="entry name" value="Metal_Ion_Import_ABC"/>
</dbReference>
<dbReference type="Proteomes" id="UP001165580">
    <property type="component" value="Unassembled WGS sequence"/>
</dbReference>
<dbReference type="GO" id="GO:0005524">
    <property type="term" value="F:ATP binding"/>
    <property type="evidence" value="ECO:0007669"/>
    <property type="project" value="UniProtKB-KW"/>
</dbReference>
<evidence type="ECO:0000256" key="4">
    <source>
        <dbReference type="ARBA" id="ARBA00022840"/>
    </source>
</evidence>
<dbReference type="InterPro" id="IPR017871">
    <property type="entry name" value="ABC_transporter-like_CS"/>
</dbReference>
<evidence type="ECO:0000313" key="7">
    <source>
        <dbReference type="Proteomes" id="UP001165580"/>
    </source>
</evidence>
<evidence type="ECO:0000259" key="5">
    <source>
        <dbReference type="PROSITE" id="PS50893"/>
    </source>
</evidence>
<dbReference type="PANTHER" id="PTHR42734:SF5">
    <property type="entry name" value="IRON TRANSPORT SYSTEM ATP-BINDING PROTEIN HI_0361-RELATED"/>
    <property type="match status" value="1"/>
</dbReference>
<dbReference type="PANTHER" id="PTHR42734">
    <property type="entry name" value="METAL TRANSPORT SYSTEM ATP-BINDING PROTEIN TM_0124-RELATED"/>
    <property type="match status" value="1"/>
</dbReference>
<keyword evidence="4 6" id="KW-0067">ATP-binding</keyword>
<keyword evidence="2" id="KW-0813">Transport</keyword>